<name>A0AAQ3LCE9_9BACT</name>
<proteinExistence type="predicted"/>
<feature type="compositionally biased region" description="Basic residues" evidence="1">
    <location>
        <begin position="53"/>
        <end position="67"/>
    </location>
</feature>
<dbReference type="KEGG" id="puo:RZN69_07235"/>
<dbReference type="Proteomes" id="UP001304300">
    <property type="component" value="Chromosome"/>
</dbReference>
<sequence>MELTHQKRVELERLLLLREAAFARIHDLEARINVTFGDSYPMPAPPDLPSMRKPAKKRAKKKKAAKRAIKIRPLQDTEVAYKLCYQQGGNKVEEQHLNPKAIDRLIQLPLSESQIRSVDTINDTGEIVERLWPEDS</sequence>
<evidence type="ECO:0000313" key="3">
    <source>
        <dbReference type="Proteomes" id="UP001304300"/>
    </source>
</evidence>
<protein>
    <submittedName>
        <fullName evidence="2">Uncharacterized protein</fullName>
    </submittedName>
</protein>
<evidence type="ECO:0000313" key="2">
    <source>
        <dbReference type="EMBL" id="WOO42881.1"/>
    </source>
</evidence>
<feature type="region of interest" description="Disordered" evidence="1">
    <location>
        <begin position="39"/>
        <end position="67"/>
    </location>
</feature>
<accession>A0AAQ3LCE9</accession>
<gene>
    <name evidence="2" type="ORF">RZN69_07235</name>
</gene>
<reference evidence="2 3" key="1">
    <citation type="submission" date="2023-10" db="EMBL/GenBank/DDBJ databases">
        <title>Rubellicoccus peritrichatus gen. nov., sp. nov., isolated from an algae of coral reef tank.</title>
        <authorList>
            <person name="Luo J."/>
        </authorList>
    </citation>
    <scope>NUCLEOTIDE SEQUENCE [LARGE SCALE GENOMIC DNA]</scope>
    <source>
        <strain evidence="2 3">CR14</strain>
    </source>
</reference>
<organism evidence="2 3">
    <name type="scientific">Rubellicoccus peritrichatus</name>
    <dbReference type="NCBI Taxonomy" id="3080537"/>
    <lineage>
        <taxon>Bacteria</taxon>
        <taxon>Pseudomonadati</taxon>
        <taxon>Verrucomicrobiota</taxon>
        <taxon>Opitutia</taxon>
        <taxon>Puniceicoccales</taxon>
        <taxon>Cerasicoccaceae</taxon>
        <taxon>Rubellicoccus</taxon>
    </lineage>
</organism>
<dbReference type="AlphaFoldDB" id="A0AAQ3LCE9"/>
<dbReference type="RefSeq" id="WP_317835413.1">
    <property type="nucleotide sequence ID" value="NZ_CP136920.1"/>
</dbReference>
<dbReference type="EMBL" id="CP136920">
    <property type="protein sequence ID" value="WOO42881.1"/>
    <property type="molecule type" value="Genomic_DNA"/>
</dbReference>
<keyword evidence="3" id="KW-1185">Reference proteome</keyword>
<evidence type="ECO:0000256" key="1">
    <source>
        <dbReference type="SAM" id="MobiDB-lite"/>
    </source>
</evidence>